<evidence type="ECO:0000313" key="1">
    <source>
        <dbReference type="EMBL" id="CAC5393601.1"/>
    </source>
</evidence>
<sequence>MSDLHQRTLEKKNYLENQGYKYISKWECEFDKEIIENIDIKTVVDSVNYITPLEPRNAFSGGRTETFKQYHEAKDGEQIKYYDVTSLTCTELQQKTSCLHTKTERAITGTWVTDELKKAKEKGYGVEKIYEVWHFNDVEQYDPKSKLGGIFTEYINTFLKMKQEASGWPSWCITEKYRQKYIQDYFVKEGILLDCNKIEKNPGLRFLAKLVLNSFWGKFWQRTNLPQVEYVSDPSLYFDMLTSDQHEVTCVNFVTDEMVEMRWKNKEEFLETSGKTNVVKAAYTTAQARLKLYMYLEKIGQRVLYADTDSVIFTANQGEWEPPLGDYPGDITDEVPANIITHFVTGGP</sequence>
<accession>A0A6J8CDC3</accession>
<dbReference type="EMBL" id="CACVKT020005205">
    <property type="protein sequence ID" value="CAC5393601.1"/>
    <property type="molecule type" value="Genomic_DNA"/>
</dbReference>
<organism evidence="1 2">
    <name type="scientific">Mytilus coruscus</name>
    <name type="common">Sea mussel</name>
    <dbReference type="NCBI Taxonomy" id="42192"/>
    <lineage>
        <taxon>Eukaryota</taxon>
        <taxon>Metazoa</taxon>
        <taxon>Spiralia</taxon>
        <taxon>Lophotrochozoa</taxon>
        <taxon>Mollusca</taxon>
        <taxon>Bivalvia</taxon>
        <taxon>Autobranchia</taxon>
        <taxon>Pteriomorphia</taxon>
        <taxon>Mytilida</taxon>
        <taxon>Mytiloidea</taxon>
        <taxon>Mytilidae</taxon>
        <taxon>Mytilinae</taxon>
        <taxon>Mytilus</taxon>
    </lineage>
</organism>
<dbReference type="Gene3D" id="1.10.287.690">
    <property type="entry name" value="Helix hairpin bin"/>
    <property type="match status" value="1"/>
</dbReference>
<reference evidence="1 2" key="1">
    <citation type="submission" date="2020-06" db="EMBL/GenBank/DDBJ databases">
        <authorList>
            <person name="Li R."/>
            <person name="Bekaert M."/>
        </authorList>
    </citation>
    <scope>NUCLEOTIDE SEQUENCE [LARGE SCALE GENOMIC DNA]</scope>
    <source>
        <strain evidence="2">wild</strain>
    </source>
</reference>
<evidence type="ECO:0000313" key="2">
    <source>
        <dbReference type="Proteomes" id="UP000507470"/>
    </source>
</evidence>
<dbReference type="OrthoDB" id="6119432at2759"/>
<name>A0A6J8CDC3_MYTCO</name>
<dbReference type="PANTHER" id="PTHR33568:SF3">
    <property type="entry name" value="DNA-DIRECTED DNA POLYMERASE"/>
    <property type="match status" value="1"/>
</dbReference>
<keyword evidence="2" id="KW-1185">Reference proteome</keyword>
<dbReference type="AlphaFoldDB" id="A0A6J8CDC3"/>
<dbReference type="Gene3D" id="3.90.1600.10">
    <property type="entry name" value="Palm domain of DNA polymerase"/>
    <property type="match status" value="1"/>
</dbReference>
<gene>
    <name evidence="1" type="ORF">MCOR_28451</name>
</gene>
<dbReference type="PANTHER" id="PTHR33568">
    <property type="entry name" value="DNA POLYMERASE"/>
    <property type="match status" value="1"/>
</dbReference>
<proteinExistence type="predicted"/>
<dbReference type="SUPFAM" id="SSF56672">
    <property type="entry name" value="DNA/RNA polymerases"/>
    <property type="match status" value="1"/>
</dbReference>
<dbReference type="InterPro" id="IPR023211">
    <property type="entry name" value="DNA_pol_palm_dom_sf"/>
</dbReference>
<dbReference type="InterPro" id="IPR043502">
    <property type="entry name" value="DNA/RNA_pol_sf"/>
</dbReference>
<dbReference type="Proteomes" id="UP000507470">
    <property type="component" value="Unassembled WGS sequence"/>
</dbReference>
<protein>
    <submittedName>
        <fullName evidence="1">Uncharacterized protein</fullName>
    </submittedName>
</protein>